<evidence type="ECO:0000313" key="3">
    <source>
        <dbReference type="Proteomes" id="UP000004318"/>
    </source>
</evidence>
<protein>
    <submittedName>
        <fullName evidence="2">Uncharacterized protein</fullName>
    </submittedName>
</protein>
<dbReference type="Proteomes" id="UP000004318">
    <property type="component" value="Unassembled WGS sequence"/>
</dbReference>
<feature type="region of interest" description="Disordered" evidence="1">
    <location>
        <begin position="9"/>
        <end position="51"/>
    </location>
</feature>
<reference evidence="2 3" key="1">
    <citation type="journal article" date="2010" name="J. Bacteriol.">
        <title>Genome sequences of Oceanicola granulosus HTCC2516(T) and Oceanicola batsensis HTCC2597(TDelta).</title>
        <authorList>
            <person name="Thrash J.C."/>
            <person name="Cho J.C."/>
            <person name="Vergin K.L."/>
            <person name="Giovannoni S.J."/>
        </authorList>
    </citation>
    <scope>NUCLEOTIDE SEQUENCE [LARGE SCALE GENOMIC DNA]</scope>
    <source>
        <strain evidence="3">ATCC BAA-863 / DSM 15984 / KCTC 12145 / HTCC2597</strain>
    </source>
</reference>
<comment type="caution">
    <text evidence="2">The sequence shown here is derived from an EMBL/GenBank/DDBJ whole genome shotgun (WGS) entry which is preliminary data.</text>
</comment>
<organism evidence="2 3">
    <name type="scientific">Pseudooceanicola batsensis (strain ATCC BAA-863 / DSM 15984 / KCTC 12145 / HTCC2597)</name>
    <name type="common">Oceanicola batsensis</name>
    <dbReference type="NCBI Taxonomy" id="252305"/>
    <lineage>
        <taxon>Bacteria</taxon>
        <taxon>Pseudomonadati</taxon>
        <taxon>Pseudomonadota</taxon>
        <taxon>Alphaproteobacteria</taxon>
        <taxon>Rhodobacterales</taxon>
        <taxon>Paracoccaceae</taxon>
        <taxon>Pseudooceanicola</taxon>
    </lineage>
</organism>
<gene>
    <name evidence="2" type="ORF">OB2597_02397</name>
</gene>
<dbReference type="EMBL" id="AAMO01000004">
    <property type="protein sequence ID" value="EAQ03433.1"/>
    <property type="molecule type" value="Genomic_DNA"/>
</dbReference>
<dbReference type="HOGENOM" id="CLU_3101530_0_0_5"/>
<sequence>MILRRVLSRGLKAGMGRMAKGDGQGPQSKRARQTARRARKAARLMRRNGRL</sequence>
<keyword evidence="3" id="KW-1185">Reference proteome</keyword>
<evidence type="ECO:0000256" key="1">
    <source>
        <dbReference type="SAM" id="MobiDB-lite"/>
    </source>
</evidence>
<feature type="compositionally biased region" description="Basic residues" evidence="1">
    <location>
        <begin position="29"/>
        <end position="51"/>
    </location>
</feature>
<name>A3TX73_PSEBH</name>
<accession>A3TX73</accession>
<dbReference type="AlphaFoldDB" id="A3TX73"/>
<evidence type="ECO:0000313" key="2">
    <source>
        <dbReference type="EMBL" id="EAQ03433.1"/>
    </source>
</evidence>
<proteinExistence type="predicted"/>
<dbReference type="STRING" id="252305.OB2597_02397"/>